<dbReference type="AlphaFoldDB" id="A0A4E0PWC3"/>
<dbReference type="EMBL" id="PGGK01000008">
    <property type="protein sequence ID" value="TGC08733.1"/>
    <property type="molecule type" value="Genomic_DNA"/>
</dbReference>
<evidence type="ECO:0000259" key="3">
    <source>
        <dbReference type="PROSITE" id="PS50093"/>
    </source>
</evidence>
<dbReference type="SUPFAM" id="SSF49299">
    <property type="entry name" value="PKD domain"/>
    <property type="match status" value="1"/>
</dbReference>
<keyword evidence="2" id="KW-1133">Transmembrane helix</keyword>
<evidence type="ECO:0000256" key="2">
    <source>
        <dbReference type="SAM" id="Phobius"/>
    </source>
</evidence>
<dbReference type="InterPro" id="IPR013783">
    <property type="entry name" value="Ig-like_fold"/>
</dbReference>
<dbReference type="Gene3D" id="2.60.40.10">
    <property type="entry name" value="Immunoglobulins"/>
    <property type="match status" value="3"/>
</dbReference>
<dbReference type="Pfam" id="PF13860">
    <property type="entry name" value="FlgD_ig"/>
    <property type="match status" value="1"/>
</dbReference>
<dbReference type="InterPro" id="IPR000601">
    <property type="entry name" value="PKD_dom"/>
</dbReference>
<dbReference type="NCBIfam" id="TIGR04213">
    <property type="entry name" value="PGF_pre_PGF"/>
    <property type="match status" value="1"/>
</dbReference>
<dbReference type="Gene3D" id="2.60.40.4070">
    <property type="match status" value="1"/>
</dbReference>
<keyword evidence="2" id="KW-0472">Membrane</keyword>
<comment type="caution">
    <text evidence="4">The sequence shown here is derived from an EMBL/GenBank/DDBJ whole genome shotgun (WGS) entry which is preliminary data.</text>
</comment>
<dbReference type="InterPro" id="IPR022409">
    <property type="entry name" value="PKD/Chitinase_dom"/>
</dbReference>
<keyword evidence="5" id="KW-1185">Reference proteome</keyword>
<dbReference type="Proteomes" id="UP000297295">
    <property type="component" value="Unassembled WGS sequence"/>
</dbReference>
<feature type="region of interest" description="Disordered" evidence="1">
    <location>
        <begin position="581"/>
        <end position="606"/>
    </location>
</feature>
<gene>
    <name evidence="4" type="ORF">CUN85_08670</name>
</gene>
<dbReference type="InterPro" id="IPR026453">
    <property type="entry name" value="PGF_pre_PGF"/>
</dbReference>
<protein>
    <recommendedName>
        <fullName evidence="3">PKD domain-containing protein</fullName>
    </recommendedName>
</protein>
<evidence type="ECO:0000256" key="1">
    <source>
        <dbReference type="SAM" id="MobiDB-lite"/>
    </source>
</evidence>
<dbReference type="InterPro" id="IPR035986">
    <property type="entry name" value="PKD_dom_sf"/>
</dbReference>
<organism evidence="4 5">
    <name type="scientific">Methanolobus halotolerans</name>
    <dbReference type="NCBI Taxonomy" id="2052935"/>
    <lineage>
        <taxon>Archaea</taxon>
        <taxon>Methanobacteriati</taxon>
        <taxon>Methanobacteriota</taxon>
        <taxon>Stenosarchaea group</taxon>
        <taxon>Methanomicrobia</taxon>
        <taxon>Methanosarcinales</taxon>
        <taxon>Methanosarcinaceae</taxon>
        <taxon>Methanolobus</taxon>
    </lineage>
</organism>
<reference evidence="4 5" key="1">
    <citation type="submission" date="2017-11" db="EMBL/GenBank/DDBJ databases">
        <title>Isolation and Characterization of Methanogenic Archaea from Saline Meromictic Lake at Siberia.</title>
        <authorList>
            <person name="Shen Y."/>
            <person name="Huang H.-H."/>
            <person name="Lai M.-C."/>
            <person name="Chen S.-C."/>
        </authorList>
    </citation>
    <scope>NUCLEOTIDE SEQUENCE [LARGE SCALE GENOMIC DNA]</scope>
    <source>
        <strain evidence="4 5">SY-01</strain>
    </source>
</reference>
<dbReference type="CDD" id="cd00146">
    <property type="entry name" value="PKD"/>
    <property type="match status" value="1"/>
</dbReference>
<evidence type="ECO:0000313" key="5">
    <source>
        <dbReference type="Proteomes" id="UP000297295"/>
    </source>
</evidence>
<keyword evidence="2" id="KW-0812">Transmembrane</keyword>
<accession>A0A4E0PWC3</accession>
<feature type="domain" description="PKD" evidence="3">
    <location>
        <begin position="22"/>
        <end position="105"/>
    </location>
</feature>
<dbReference type="SMART" id="SM00089">
    <property type="entry name" value="PKD"/>
    <property type="match status" value="2"/>
</dbReference>
<sequence length="824" mass="89352">MVILLFLCTGLVNASDNSTETPVASFSADVTEGKVPLEVWFTDTSSGEPTSWEWDFGDGNNSTLQNVSHVFDEAGTFDVSLTVSNANGTDSLTEMGYISADTRPVVAIDSIVPDPAIRGEQVNMTGIHVYNYSAIPERYAHRWYSDLDGLLCKGKNVYTGSLSVGNHTISYQVVDSEKQWSDPVYGSVVVLENIPPIATIDSITPNPAFKNQEIKFSGTGIDPDGRDIKYNDYEWHSNIDNFLSNESSFSTSSLSVGTHTINFSVRDHLQQSPVETKIIEVKGNTLHLQAEFHKTISTNNPVDISVNVSGTDPESTVVSIIDSSDNVVLTENITEKLKSGKYTFEWDATDQQGDPLPSGMYNLSLMSDSISEEIRVTVDNTAPTVVIDDISGTFNEGDIVYANSELLVKVSESERDVATVDITLSSISGDFTETISANNEDGTWIGEFDLSSVPDGNYTVTAVAKDTAKNIAKNINDTTSHITVNVDKTAPVIGDYSPADGKTFDVGTTAVDISFYYSDARTGINTSSIGMIVDNIDVTNNATINASSASYNATSLAKGAHTASISLTDNTGNEKTFTTNFWIGPKPSEKTSRSSGSSGGGGGGVTTGEKYENVLITEVQSIYINKDSHVMYEFNKEGNAITGIQFNSLKNSGNIKTVLEILKGRSSFAQTDAPGNVYQQMNIWVGKAGFVSPENIEDLRIVFRVERSWLEENNIGTDTVKLYRYSDDSWDALSTSVTSEDGRFVYFESQTPGFSPFAISSDTEAVEVTEEASLRSVNDEDAVPGEGSKDVETTTRNYPLNVLVVIGVISLMLAGVYALYRKQR</sequence>
<name>A0A4E0PWC3_9EURY</name>
<dbReference type="PROSITE" id="PS50093">
    <property type="entry name" value="PKD"/>
    <property type="match status" value="1"/>
</dbReference>
<feature type="compositionally biased region" description="Gly residues" evidence="1">
    <location>
        <begin position="597"/>
        <end position="606"/>
    </location>
</feature>
<feature type="transmembrane region" description="Helical" evidence="2">
    <location>
        <begin position="798"/>
        <end position="820"/>
    </location>
</feature>
<dbReference type="InterPro" id="IPR025965">
    <property type="entry name" value="FlgD/Vpr_Ig-like"/>
</dbReference>
<dbReference type="FunFam" id="2.60.40.10:FF:000270">
    <property type="entry name" value="Cell surface protein"/>
    <property type="match status" value="1"/>
</dbReference>
<proteinExistence type="predicted"/>
<dbReference type="Pfam" id="PF18911">
    <property type="entry name" value="PKD_4"/>
    <property type="match status" value="1"/>
</dbReference>
<evidence type="ECO:0000313" key="4">
    <source>
        <dbReference type="EMBL" id="TGC08733.1"/>
    </source>
</evidence>